<evidence type="ECO:0000313" key="2">
    <source>
        <dbReference type="EMBL" id="OBZ65316.1"/>
    </source>
</evidence>
<reference evidence="2 3" key="1">
    <citation type="submission" date="2016-03" db="EMBL/GenBank/DDBJ databases">
        <title>Whole genome sequencing of Grifola frondosa 9006-11.</title>
        <authorList>
            <person name="Min B."/>
            <person name="Park H."/>
            <person name="Kim J.-G."/>
            <person name="Cho H."/>
            <person name="Oh Y.-L."/>
            <person name="Kong W.-S."/>
            <person name="Choi I.-G."/>
        </authorList>
    </citation>
    <scope>NUCLEOTIDE SEQUENCE [LARGE SCALE GENOMIC DNA]</scope>
    <source>
        <strain evidence="2 3">9006-11</strain>
    </source>
</reference>
<comment type="caution">
    <text evidence="2">The sequence shown here is derived from an EMBL/GenBank/DDBJ whole genome shotgun (WGS) entry which is preliminary data.</text>
</comment>
<dbReference type="AlphaFoldDB" id="A0A1C7LM99"/>
<gene>
    <name evidence="2" type="ORF">A0H81_14727</name>
</gene>
<feature type="region of interest" description="Disordered" evidence="1">
    <location>
        <begin position="78"/>
        <end position="99"/>
    </location>
</feature>
<name>A0A1C7LM99_GRIFR</name>
<feature type="compositionally biased region" description="Low complexity" evidence="1">
    <location>
        <begin position="86"/>
        <end position="99"/>
    </location>
</feature>
<protein>
    <submittedName>
        <fullName evidence="2">Uncharacterized protein</fullName>
    </submittedName>
</protein>
<evidence type="ECO:0000313" key="3">
    <source>
        <dbReference type="Proteomes" id="UP000092993"/>
    </source>
</evidence>
<dbReference type="Proteomes" id="UP000092993">
    <property type="component" value="Unassembled WGS sequence"/>
</dbReference>
<sequence>MIVVYIEEVTPQKHIFGSSNQLSLSHSFVRINEQDGFHNELYCQGRSVRWLHILQIAAFKDIIYTFHRDPFTFQAPQKLSKQRSLASSDAASSTSSSDT</sequence>
<keyword evidence="3" id="KW-1185">Reference proteome</keyword>
<evidence type="ECO:0000256" key="1">
    <source>
        <dbReference type="SAM" id="MobiDB-lite"/>
    </source>
</evidence>
<organism evidence="2 3">
    <name type="scientific">Grifola frondosa</name>
    <name type="common">Maitake</name>
    <name type="synonym">Polyporus frondosus</name>
    <dbReference type="NCBI Taxonomy" id="5627"/>
    <lineage>
        <taxon>Eukaryota</taxon>
        <taxon>Fungi</taxon>
        <taxon>Dikarya</taxon>
        <taxon>Basidiomycota</taxon>
        <taxon>Agaricomycotina</taxon>
        <taxon>Agaricomycetes</taxon>
        <taxon>Polyporales</taxon>
        <taxon>Grifolaceae</taxon>
        <taxon>Grifola</taxon>
    </lineage>
</organism>
<proteinExistence type="predicted"/>
<dbReference type="EMBL" id="LUGG01000047">
    <property type="protein sequence ID" value="OBZ65316.1"/>
    <property type="molecule type" value="Genomic_DNA"/>
</dbReference>
<accession>A0A1C7LM99</accession>